<dbReference type="PANTHER" id="PTHR12025:SF3">
    <property type="entry name" value="VASCULAR ENDOTHELIAL GROWTH FACTOR C"/>
    <property type="match status" value="1"/>
</dbReference>
<keyword evidence="6" id="KW-0677">Repeat</keyword>
<keyword evidence="5 10" id="KW-0732">Signal</keyword>
<dbReference type="PROSITE" id="PS50278">
    <property type="entry name" value="PDGF_2"/>
    <property type="match status" value="1"/>
</dbReference>
<evidence type="ECO:0000313" key="12">
    <source>
        <dbReference type="EMBL" id="TNM94169.1"/>
    </source>
</evidence>
<dbReference type="Proteomes" id="UP000516260">
    <property type="component" value="Chromosome 2"/>
</dbReference>
<evidence type="ECO:0000256" key="9">
    <source>
        <dbReference type="RuleBase" id="RU003818"/>
    </source>
</evidence>
<feature type="domain" description="Platelet-derived growth factor (PDGF) family profile" evidence="11">
    <location>
        <begin position="112"/>
        <end position="210"/>
    </location>
</feature>
<reference evidence="12 13" key="1">
    <citation type="submission" date="2019-04" db="EMBL/GenBank/DDBJ databases">
        <title>The sequence and de novo assembly of Takifugu bimaculatus genome using PacBio and Hi-C technologies.</title>
        <authorList>
            <person name="Xu P."/>
            <person name="Liu B."/>
            <person name="Zhou Z."/>
        </authorList>
    </citation>
    <scope>NUCLEOTIDE SEQUENCE [LARGE SCALE GENOMIC DNA]</scope>
    <source>
        <strain evidence="12">TB-2018</strain>
        <tissue evidence="12">Muscle</tissue>
    </source>
</reference>
<evidence type="ECO:0000256" key="3">
    <source>
        <dbReference type="ARBA" id="ARBA00022657"/>
    </source>
</evidence>
<feature type="signal peptide" evidence="10">
    <location>
        <begin position="1"/>
        <end position="19"/>
    </location>
</feature>
<comment type="subcellular location">
    <subcellularLocation>
        <location evidence="1">Secreted</location>
    </subcellularLocation>
</comment>
<dbReference type="CDD" id="cd00135">
    <property type="entry name" value="PDGF"/>
    <property type="match status" value="1"/>
</dbReference>
<sequence>MWIPALLLWILNISRLCSGQDFIDFYHAGDMVTETPELSDDQPILETVTSVDQLLQLLYPEYSLLQHCLRKKSWRMSSAFPPFPDSAANAFHSTDDDLWGQPREEALHKMDETLEVILEEMKRTSCQPREVCVEVTKEYRESTSHFYIPRCVSLHRCGGCCTSEAFYCTNTSYALVNKTLMELSPPRMDRQAVMVTFINHTSCECISKRPLHSIIRRAATDHMCSQPEFPCASGSLWDPINCGCVSTDAINYSQTDVLDSGLLALCGPNRVMDETTCECVCRNGLTEDSCGPGWKLDHTTCECQCEGQGEGRLCPTGQRWDEELCGCVCAVQCLRNQPLNPDTCTCQCRESFQSCLRQGKKFNPNTCSCYKLPCRNPRPVCQTDFYYSPQVCQCIPNYMRPGWN</sequence>
<protein>
    <recommendedName>
        <fullName evidence="11">Platelet-derived growth factor (PDGF) family profile domain-containing protein</fullName>
    </recommendedName>
</protein>
<dbReference type="SUPFAM" id="SSF57501">
    <property type="entry name" value="Cystine-knot cytokines"/>
    <property type="match status" value="1"/>
</dbReference>
<dbReference type="GO" id="GO:0001666">
    <property type="term" value="P:response to hypoxia"/>
    <property type="evidence" value="ECO:0007669"/>
    <property type="project" value="TreeGrafter"/>
</dbReference>
<evidence type="ECO:0000256" key="1">
    <source>
        <dbReference type="ARBA" id="ARBA00004613"/>
    </source>
</evidence>
<dbReference type="GO" id="GO:0060754">
    <property type="term" value="P:positive regulation of mast cell chemotaxis"/>
    <property type="evidence" value="ECO:0007669"/>
    <property type="project" value="TreeGrafter"/>
</dbReference>
<keyword evidence="3" id="KW-0037">Angiogenesis</keyword>
<dbReference type="GO" id="GO:0002040">
    <property type="term" value="P:sprouting angiogenesis"/>
    <property type="evidence" value="ECO:0007669"/>
    <property type="project" value="TreeGrafter"/>
</dbReference>
<dbReference type="GO" id="GO:0048010">
    <property type="term" value="P:vascular endothelial growth factor receptor signaling pathway"/>
    <property type="evidence" value="ECO:0007669"/>
    <property type="project" value="TreeGrafter"/>
</dbReference>
<dbReference type="InterPro" id="IPR023581">
    <property type="entry name" value="PD_growth_factor_CS"/>
</dbReference>
<dbReference type="GO" id="GO:0005615">
    <property type="term" value="C:extracellular space"/>
    <property type="evidence" value="ECO:0007669"/>
    <property type="project" value="TreeGrafter"/>
</dbReference>
<evidence type="ECO:0000256" key="10">
    <source>
        <dbReference type="SAM" id="SignalP"/>
    </source>
</evidence>
<dbReference type="GO" id="GO:0043185">
    <property type="term" value="F:vascular endothelial growth factor receptor 3 binding"/>
    <property type="evidence" value="ECO:0007669"/>
    <property type="project" value="TreeGrafter"/>
</dbReference>
<dbReference type="PANTHER" id="PTHR12025">
    <property type="entry name" value="VASCULAR ENDOTHELIAL GROWTH FACTOR"/>
    <property type="match status" value="1"/>
</dbReference>
<organism evidence="12 13">
    <name type="scientific">Takifugu bimaculatus</name>
    <dbReference type="NCBI Taxonomy" id="433685"/>
    <lineage>
        <taxon>Eukaryota</taxon>
        <taxon>Metazoa</taxon>
        <taxon>Chordata</taxon>
        <taxon>Craniata</taxon>
        <taxon>Vertebrata</taxon>
        <taxon>Euteleostomi</taxon>
        <taxon>Actinopterygii</taxon>
        <taxon>Neopterygii</taxon>
        <taxon>Teleostei</taxon>
        <taxon>Neoteleostei</taxon>
        <taxon>Acanthomorphata</taxon>
        <taxon>Eupercaria</taxon>
        <taxon>Tetraodontiformes</taxon>
        <taxon>Tetradontoidea</taxon>
        <taxon>Tetraodontidae</taxon>
        <taxon>Takifugu</taxon>
    </lineage>
</organism>
<keyword evidence="4" id="KW-0165">Cleavage on pair of basic residues</keyword>
<dbReference type="GO" id="GO:0016020">
    <property type="term" value="C:membrane"/>
    <property type="evidence" value="ECO:0007669"/>
    <property type="project" value="InterPro"/>
</dbReference>
<evidence type="ECO:0000256" key="5">
    <source>
        <dbReference type="ARBA" id="ARBA00022729"/>
    </source>
</evidence>
<dbReference type="GO" id="GO:0001938">
    <property type="term" value="P:positive regulation of endothelial cell proliferation"/>
    <property type="evidence" value="ECO:0007669"/>
    <property type="project" value="TreeGrafter"/>
</dbReference>
<dbReference type="InterPro" id="IPR004153">
    <property type="entry name" value="CXCXC_repeat"/>
</dbReference>
<proteinExistence type="inferred from homology"/>
<keyword evidence="13" id="KW-1185">Reference proteome</keyword>
<dbReference type="SMART" id="SM00141">
    <property type="entry name" value="PDGF"/>
    <property type="match status" value="1"/>
</dbReference>
<name>A0A4Z2BQ34_9TELE</name>
<dbReference type="Pfam" id="PF03128">
    <property type="entry name" value="CXCXC"/>
    <property type="match status" value="2"/>
</dbReference>
<dbReference type="InterPro" id="IPR000072">
    <property type="entry name" value="PDGF/VEGF_dom"/>
</dbReference>
<dbReference type="GO" id="GO:0042056">
    <property type="term" value="F:chemoattractant activity"/>
    <property type="evidence" value="ECO:0007669"/>
    <property type="project" value="TreeGrafter"/>
</dbReference>
<keyword evidence="8" id="KW-1015">Disulfide bond</keyword>
<feature type="chain" id="PRO_5021476316" description="Platelet-derived growth factor (PDGF) family profile domain-containing protein" evidence="10">
    <location>
        <begin position="20"/>
        <end position="404"/>
    </location>
</feature>
<dbReference type="GO" id="GO:0045766">
    <property type="term" value="P:positive regulation of angiogenesis"/>
    <property type="evidence" value="ECO:0007669"/>
    <property type="project" value="TreeGrafter"/>
</dbReference>
<evidence type="ECO:0000259" key="11">
    <source>
        <dbReference type="PROSITE" id="PS50278"/>
    </source>
</evidence>
<evidence type="ECO:0000256" key="6">
    <source>
        <dbReference type="ARBA" id="ARBA00022737"/>
    </source>
</evidence>
<dbReference type="GO" id="GO:0038084">
    <property type="term" value="P:vascular endothelial growth factor signaling pathway"/>
    <property type="evidence" value="ECO:0007669"/>
    <property type="project" value="TreeGrafter"/>
</dbReference>
<evidence type="ECO:0000256" key="2">
    <source>
        <dbReference type="ARBA" id="ARBA00022525"/>
    </source>
</evidence>
<dbReference type="InterPro" id="IPR050507">
    <property type="entry name" value="PDGF/VEGF_growth_factor"/>
</dbReference>
<dbReference type="EMBL" id="SWLE01000012">
    <property type="protein sequence ID" value="TNM94169.1"/>
    <property type="molecule type" value="Genomic_DNA"/>
</dbReference>
<accession>A0A4Z2BQ34</accession>
<dbReference type="Gene3D" id="2.10.90.10">
    <property type="entry name" value="Cystine-knot cytokines"/>
    <property type="match status" value="1"/>
</dbReference>
<comment type="similarity">
    <text evidence="9">Belongs to the PDGF/VEGF growth factor family.</text>
</comment>
<dbReference type="GO" id="GO:0008083">
    <property type="term" value="F:growth factor activity"/>
    <property type="evidence" value="ECO:0007669"/>
    <property type="project" value="UniProtKB-KW"/>
</dbReference>
<dbReference type="InterPro" id="IPR029034">
    <property type="entry name" value="Cystine-knot_cytokine"/>
</dbReference>
<keyword evidence="7 9" id="KW-0339">Growth factor</keyword>
<dbReference type="AlphaFoldDB" id="A0A4Z2BQ34"/>
<evidence type="ECO:0000256" key="8">
    <source>
        <dbReference type="ARBA" id="ARBA00023157"/>
    </source>
</evidence>
<keyword evidence="2" id="KW-0964">Secreted</keyword>
<gene>
    <name evidence="12" type="ORF">fugu_002345</name>
</gene>
<evidence type="ECO:0000313" key="13">
    <source>
        <dbReference type="Proteomes" id="UP000516260"/>
    </source>
</evidence>
<dbReference type="Pfam" id="PF00341">
    <property type="entry name" value="PDGF"/>
    <property type="match status" value="1"/>
</dbReference>
<dbReference type="PROSITE" id="PS00249">
    <property type="entry name" value="PDGF_1"/>
    <property type="match status" value="1"/>
</dbReference>
<comment type="caution">
    <text evidence="12">The sequence shown here is derived from an EMBL/GenBank/DDBJ whole genome shotgun (WGS) entry which is preliminary data.</text>
</comment>
<evidence type="ECO:0000256" key="7">
    <source>
        <dbReference type="ARBA" id="ARBA00023030"/>
    </source>
</evidence>
<evidence type="ECO:0000256" key="4">
    <source>
        <dbReference type="ARBA" id="ARBA00022685"/>
    </source>
</evidence>
<dbReference type="GO" id="GO:0050930">
    <property type="term" value="P:induction of positive chemotaxis"/>
    <property type="evidence" value="ECO:0007669"/>
    <property type="project" value="TreeGrafter"/>
</dbReference>